<dbReference type="SUPFAM" id="SSF47226">
    <property type="entry name" value="Histidine-containing phosphotransfer domain, HPT domain"/>
    <property type="match status" value="1"/>
</dbReference>
<keyword evidence="5 20" id="KW-0808">Transferase</keyword>
<feature type="modified residue" description="Phosphohistidine" evidence="12">
    <location>
        <position position="903"/>
    </location>
</feature>
<dbReference type="InterPro" id="IPR003594">
    <property type="entry name" value="HATPase_dom"/>
</dbReference>
<dbReference type="GO" id="GO:0005524">
    <property type="term" value="F:ATP binding"/>
    <property type="evidence" value="ECO:0007669"/>
    <property type="project" value="UniProtKB-KW"/>
</dbReference>
<dbReference type="SUPFAM" id="SSF158472">
    <property type="entry name" value="HAMP domain-like"/>
    <property type="match status" value="1"/>
</dbReference>
<keyword evidence="7 20" id="KW-0418">Kinase</keyword>
<feature type="domain" description="HPt" evidence="19">
    <location>
        <begin position="864"/>
        <end position="956"/>
    </location>
</feature>
<dbReference type="CDD" id="cd00082">
    <property type="entry name" value="HisKA"/>
    <property type="match status" value="1"/>
</dbReference>
<dbReference type="InterPro" id="IPR036097">
    <property type="entry name" value="HisK_dim/P_sf"/>
</dbReference>
<evidence type="ECO:0000259" key="16">
    <source>
        <dbReference type="PROSITE" id="PS50109"/>
    </source>
</evidence>
<evidence type="ECO:0000256" key="9">
    <source>
        <dbReference type="ARBA" id="ARBA00023012"/>
    </source>
</evidence>
<feature type="domain" description="Response regulatory" evidence="17">
    <location>
        <begin position="559"/>
        <end position="677"/>
    </location>
</feature>
<dbReference type="OrthoDB" id="5287236at2"/>
<dbReference type="AlphaFoldDB" id="A0A1L8CJY2"/>
<feature type="domain" description="HAMP" evidence="18">
    <location>
        <begin position="226"/>
        <end position="280"/>
    </location>
</feature>
<evidence type="ECO:0000256" key="2">
    <source>
        <dbReference type="ARBA" id="ARBA00004370"/>
    </source>
</evidence>
<dbReference type="PANTHER" id="PTHR45339:SF5">
    <property type="entry name" value="HISTIDINE KINASE"/>
    <property type="match status" value="1"/>
</dbReference>
<dbReference type="Pfam" id="PF00072">
    <property type="entry name" value="Response_reg"/>
    <property type="match status" value="2"/>
</dbReference>
<dbReference type="Gene3D" id="6.10.340.10">
    <property type="match status" value="1"/>
</dbReference>
<keyword evidence="15" id="KW-0812">Transmembrane</keyword>
<evidence type="ECO:0000256" key="6">
    <source>
        <dbReference type="ARBA" id="ARBA00022741"/>
    </source>
</evidence>
<dbReference type="Gene3D" id="3.40.50.2300">
    <property type="match status" value="2"/>
</dbReference>
<dbReference type="PRINTS" id="PR00344">
    <property type="entry name" value="BCTRLSENSOR"/>
</dbReference>
<evidence type="ECO:0000256" key="5">
    <source>
        <dbReference type="ARBA" id="ARBA00022679"/>
    </source>
</evidence>
<dbReference type="SMART" id="SM00387">
    <property type="entry name" value="HATPase_c"/>
    <property type="match status" value="1"/>
</dbReference>
<sequence>MTEAGSEISRKISKGIRWKLEVAMIGMILAMVTLLTLVQMDAQRKNLIKALSTHSTFLQKDMVKRSEKSSSYMSEHIQKRIVVFDYEALQEFIHDAVKDVDNLEYVILMRSSKPVIAYGQDLSGEVRHKILSGKASSFAENQMESTRYEFTVDEHEFMETIVPIYLNKKVKWGSLRLGFSLDSLNQTLAESQRYVDEEIRNMVVRSVITSILFLIVGTILVFYLASRWTRPLRSLVTFSNEIARGDFDATAHVSTQTDDEIGLLVSSLQEMAASLKQSHGQLAEHSQTLELKVEERTRELAEAMDHAIQADKSKSEFLANMSHEIRTPINAVIGLTHLALDREEDKLQRDYLSKTLKASESLLSIINDILDFSKIEADKLDLELVDFDMDEVMHNLAGIGGVRASEKGVDFLIDCPTCMPRLKGDPYRLGQVLLNLVNNAVKFTESGQIVVSTQVQQRLDDHFVLRFEISDTGIGLNDEQKGKLFEAFSQADSSTTRKFGGTGLGLAISKQLVEMMDGEIGLESEEGEGSTFYFTATFGIGQEYTSEECALPKKLHGMQVLLVDDNEDSKAILGNYLDSFGFSVVMASTVQEAASILQAEKSVGVMLVDWTLADTKGLGSVESIRQSSGLAETPPCILAANYGQVVSDAEASVAGISATLFKPVTSASMLQAILSVFDLIQAADGGEHQAGRLPVGIIEHLRGARLLLVEDNHINQMVAEGLLAKAGISLALAHNGQEAVDAVQHDSFDGVLMDMQMPVMGGLEATRLIRRNFNSEDLPIIAMTANAMQSDVDNCLQAGMNDHVAKPIDPFDLYTKLDKWISTARLSLTGVDHSESLTAGDQAVELPDLAGVHTEEGLRRVGGDSLLYQKVLYKFADSQADVVARAQQMLASGERDQAQQLIHSLKGVAGNIGARSLFSHASDIEDLLRQGSDVAPALLEKLNEQVQRSTHAICIWRDALSSAPRQAEGVETDLDQARELLARMRSMLEEYDGDAVDLIDEIEAHLSSPDLINEVEQMRHHLNKYDFDAALNVLEQVEAKVLFNSCYRP</sequence>
<dbReference type="PANTHER" id="PTHR45339">
    <property type="entry name" value="HYBRID SIGNAL TRANSDUCTION HISTIDINE KINASE J"/>
    <property type="match status" value="1"/>
</dbReference>
<evidence type="ECO:0000256" key="12">
    <source>
        <dbReference type="PROSITE-ProRule" id="PRU00110"/>
    </source>
</evidence>
<comment type="subcellular location">
    <subcellularLocation>
        <location evidence="2">Membrane</location>
    </subcellularLocation>
</comment>
<gene>
    <name evidence="20" type="ORF">MMIC_P0157</name>
</gene>
<comment type="caution">
    <text evidence="20">The sequence shown here is derived from an EMBL/GenBank/DDBJ whole genome shotgun (WGS) entry which is preliminary data.</text>
</comment>
<name>A0A1L8CJY2_9PROT</name>
<dbReference type="SUPFAM" id="SSF52172">
    <property type="entry name" value="CheY-like"/>
    <property type="match status" value="2"/>
</dbReference>
<dbReference type="InterPro" id="IPR003661">
    <property type="entry name" value="HisK_dim/P_dom"/>
</dbReference>
<keyword evidence="8" id="KW-0067">ATP-binding</keyword>
<proteinExistence type="predicted"/>
<keyword evidence="14" id="KW-0175">Coiled coil</keyword>
<dbReference type="EMBL" id="BDFD01000001">
    <property type="protein sequence ID" value="GAV19228.1"/>
    <property type="molecule type" value="Genomic_DNA"/>
</dbReference>
<reference evidence="20 21" key="1">
    <citation type="journal article" date="2017" name="Arch. Microbiol.">
        <title>Mariprofundus micogutta sp. nov., a novel iron-oxidizing zetaproteobacterium isolated from a deep-sea hydrothermal field at the Bayonnaise knoll of the Izu-Ogasawara arc, and a description of Mariprofundales ord. nov. and Zetaproteobacteria classis nov.</title>
        <authorList>
            <person name="Makita H."/>
            <person name="Tanaka E."/>
            <person name="Mitsunobu S."/>
            <person name="Miyazaki M."/>
            <person name="Nunoura T."/>
            <person name="Uematsu K."/>
            <person name="Takaki Y."/>
            <person name="Nishi S."/>
            <person name="Shimamura S."/>
            <person name="Takai K."/>
        </authorList>
    </citation>
    <scope>NUCLEOTIDE SEQUENCE [LARGE SCALE GENOMIC DNA]</scope>
    <source>
        <strain evidence="20 21">ET2</strain>
    </source>
</reference>
<evidence type="ECO:0000256" key="13">
    <source>
        <dbReference type="PROSITE-ProRule" id="PRU00169"/>
    </source>
</evidence>
<comment type="catalytic activity">
    <reaction evidence="1">
        <text>ATP + protein L-histidine = ADP + protein N-phospho-L-histidine.</text>
        <dbReference type="EC" id="2.7.13.3"/>
    </reaction>
</comment>
<feature type="modified residue" description="4-aspartylphosphate" evidence="13">
    <location>
        <position position="609"/>
    </location>
</feature>
<keyword evidence="15" id="KW-0472">Membrane</keyword>
<dbReference type="PROSITE" id="PS50894">
    <property type="entry name" value="HPT"/>
    <property type="match status" value="1"/>
</dbReference>
<evidence type="ECO:0000259" key="17">
    <source>
        <dbReference type="PROSITE" id="PS50110"/>
    </source>
</evidence>
<dbReference type="RefSeq" id="WP_072658418.1">
    <property type="nucleotide sequence ID" value="NZ_BDFD01000001.1"/>
</dbReference>
<feature type="coiled-coil region" evidence="14">
    <location>
        <begin position="967"/>
        <end position="994"/>
    </location>
</feature>
<dbReference type="PROSITE" id="PS50109">
    <property type="entry name" value="HIS_KIN"/>
    <property type="match status" value="1"/>
</dbReference>
<dbReference type="SMART" id="SM00304">
    <property type="entry name" value="HAMP"/>
    <property type="match status" value="1"/>
</dbReference>
<dbReference type="SUPFAM" id="SSF55874">
    <property type="entry name" value="ATPase domain of HSP90 chaperone/DNA topoisomerase II/histidine kinase"/>
    <property type="match status" value="1"/>
</dbReference>
<dbReference type="FunFam" id="3.30.565.10:FF:000010">
    <property type="entry name" value="Sensor histidine kinase RcsC"/>
    <property type="match status" value="1"/>
</dbReference>
<dbReference type="InterPro" id="IPR005467">
    <property type="entry name" value="His_kinase_dom"/>
</dbReference>
<dbReference type="GO" id="GO:0000155">
    <property type="term" value="F:phosphorelay sensor kinase activity"/>
    <property type="evidence" value="ECO:0007669"/>
    <property type="project" value="InterPro"/>
</dbReference>
<keyword evidence="21" id="KW-1185">Reference proteome</keyword>
<dbReference type="CDD" id="cd17546">
    <property type="entry name" value="REC_hyHK_CKI1_RcsC-like"/>
    <property type="match status" value="1"/>
</dbReference>
<dbReference type="SUPFAM" id="SSF47384">
    <property type="entry name" value="Homodimeric domain of signal transducing histidine kinase"/>
    <property type="match status" value="1"/>
</dbReference>
<dbReference type="Proteomes" id="UP000231632">
    <property type="component" value="Unassembled WGS sequence"/>
</dbReference>
<dbReference type="PROSITE" id="PS50110">
    <property type="entry name" value="RESPONSE_REGULATORY"/>
    <property type="match status" value="2"/>
</dbReference>
<dbReference type="InterPro" id="IPR036641">
    <property type="entry name" value="HPT_dom_sf"/>
</dbReference>
<dbReference type="CDD" id="cd16922">
    <property type="entry name" value="HATPase_EvgS-ArcB-TorS-like"/>
    <property type="match status" value="1"/>
</dbReference>
<evidence type="ECO:0000259" key="19">
    <source>
        <dbReference type="PROSITE" id="PS50894"/>
    </source>
</evidence>
<dbReference type="FunFam" id="1.10.287.130:FF:000002">
    <property type="entry name" value="Two-component osmosensing histidine kinase"/>
    <property type="match status" value="1"/>
</dbReference>
<dbReference type="SMART" id="SM00388">
    <property type="entry name" value="HisKA"/>
    <property type="match status" value="1"/>
</dbReference>
<feature type="domain" description="Response regulatory" evidence="17">
    <location>
        <begin position="705"/>
        <end position="821"/>
    </location>
</feature>
<dbReference type="Gene3D" id="1.10.287.130">
    <property type="match status" value="1"/>
</dbReference>
<dbReference type="InterPro" id="IPR001789">
    <property type="entry name" value="Sig_transdc_resp-reg_receiver"/>
</dbReference>
<dbReference type="Pfam" id="PF01627">
    <property type="entry name" value="Hpt"/>
    <property type="match status" value="1"/>
</dbReference>
<feature type="transmembrane region" description="Helical" evidence="15">
    <location>
        <begin position="202"/>
        <end position="225"/>
    </location>
</feature>
<dbReference type="InterPro" id="IPR003660">
    <property type="entry name" value="HAMP_dom"/>
</dbReference>
<dbReference type="PROSITE" id="PS50885">
    <property type="entry name" value="HAMP"/>
    <property type="match status" value="1"/>
</dbReference>
<dbReference type="Pfam" id="PF00512">
    <property type="entry name" value="HisKA"/>
    <property type="match status" value="1"/>
</dbReference>
<dbReference type="Gene3D" id="1.20.120.160">
    <property type="entry name" value="HPT domain"/>
    <property type="match status" value="1"/>
</dbReference>
<evidence type="ECO:0000256" key="4">
    <source>
        <dbReference type="ARBA" id="ARBA00022553"/>
    </source>
</evidence>
<dbReference type="Gene3D" id="3.30.565.10">
    <property type="entry name" value="Histidine kinase-like ATPase, C-terminal domain"/>
    <property type="match status" value="1"/>
</dbReference>
<evidence type="ECO:0000256" key="15">
    <source>
        <dbReference type="SAM" id="Phobius"/>
    </source>
</evidence>
<evidence type="ECO:0000256" key="8">
    <source>
        <dbReference type="ARBA" id="ARBA00022840"/>
    </source>
</evidence>
<keyword evidence="15" id="KW-1133">Transmembrane helix</keyword>
<dbReference type="EC" id="2.7.13.3" evidence="3"/>
<dbReference type="InterPro" id="IPR036890">
    <property type="entry name" value="HATPase_C_sf"/>
</dbReference>
<dbReference type="CDD" id="cd06225">
    <property type="entry name" value="HAMP"/>
    <property type="match status" value="1"/>
</dbReference>
<keyword evidence="6" id="KW-0547">Nucleotide-binding</keyword>
<dbReference type="Pfam" id="PF00672">
    <property type="entry name" value="HAMP"/>
    <property type="match status" value="1"/>
</dbReference>
<keyword evidence="9" id="KW-0902">Two-component regulatory system</keyword>
<dbReference type="Pfam" id="PF02518">
    <property type="entry name" value="HATPase_c"/>
    <property type="match status" value="1"/>
</dbReference>
<feature type="modified residue" description="4-aspartylphosphate" evidence="13">
    <location>
        <position position="754"/>
    </location>
</feature>
<evidence type="ECO:0000259" key="18">
    <source>
        <dbReference type="PROSITE" id="PS50885"/>
    </source>
</evidence>
<dbReference type="GO" id="GO:0005886">
    <property type="term" value="C:plasma membrane"/>
    <property type="evidence" value="ECO:0007669"/>
    <property type="project" value="UniProtKB-SubCell"/>
</dbReference>
<protein>
    <recommendedName>
        <fullName evidence="11">Sensory/regulatory protein RpfC</fullName>
        <ecNumber evidence="3">2.7.13.3</ecNumber>
    </recommendedName>
</protein>
<evidence type="ECO:0000313" key="20">
    <source>
        <dbReference type="EMBL" id="GAV19228.1"/>
    </source>
</evidence>
<keyword evidence="4 13" id="KW-0597">Phosphoprotein</keyword>
<dbReference type="STRING" id="1921010.MMIC_P0157"/>
<evidence type="ECO:0000256" key="10">
    <source>
        <dbReference type="ARBA" id="ARBA00064003"/>
    </source>
</evidence>
<dbReference type="SMART" id="SM00448">
    <property type="entry name" value="REC"/>
    <property type="match status" value="2"/>
</dbReference>
<dbReference type="InterPro" id="IPR004358">
    <property type="entry name" value="Sig_transdc_His_kin-like_C"/>
</dbReference>
<evidence type="ECO:0000256" key="7">
    <source>
        <dbReference type="ARBA" id="ARBA00022777"/>
    </source>
</evidence>
<feature type="domain" description="Histidine kinase" evidence="16">
    <location>
        <begin position="320"/>
        <end position="540"/>
    </location>
</feature>
<evidence type="ECO:0000256" key="3">
    <source>
        <dbReference type="ARBA" id="ARBA00012438"/>
    </source>
</evidence>
<comment type="subunit">
    <text evidence="10">At low DSF concentrations, interacts with RpfF.</text>
</comment>
<evidence type="ECO:0000313" key="21">
    <source>
        <dbReference type="Proteomes" id="UP000231632"/>
    </source>
</evidence>
<organism evidence="20 21">
    <name type="scientific">Mariprofundus micogutta</name>
    <dbReference type="NCBI Taxonomy" id="1921010"/>
    <lineage>
        <taxon>Bacteria</taxon>
        <taxon>Pseudomonadati</taxon>
        <taxon>Pseudomonadota</taxon>
        <taxon>Candidatius Mariprofundia</taxon>
        <taxon>Mariprofundales</taxon>
        <taxon>Mariprofundaceae</taxon>
        <taxon>Mariprofundus</taxon>
    </lineage>
</organism>
<dbReference type="InterPro" id="IPR008207">
    <property type="entry name" value="Sig_transdc_His_kin_Hpt_dom"/>
</dbReference>
<dbReference type="InterPro" id="IPR011006">
    <property type="entry name" value="CheY-like_superfamily"/>
</dbReference>
<accession>A0A1L8CJY2</accession>
<evidence type="ECO:0000256" key="11">
    <source>
        <dbReference type="ARBA" id="ARBA00068150"/>
    </source>
</evidence>
<feature type="transmembrane region" description="Helical" evidence="15">
    <location>
        <begin position="20"/>
        <end position="38"/>
    </location>
</feature>
<evidence type="ECO:0000256" key="1">
    <source>
        <dbReference type="ARBA" id="ARBA00000085"/>
    </source>
</evidence>
<evidence type="ECO:0000256" key="14">
    <source>
        <dbReference type="SAM" id="Coils"/>
    </source>
</evidence>